<evidence type="ECO:0000313" key="2">
    <source>
        <dbReference type="Proteomes" id="UP001207626"/>
    </source>
</evidence>
<comment type="caution">
    <text evidence="1">The sequence shown here is derived from an EMBL/GenBank/DDBJ whole genome shotgun (WGS) entry which is preliminary data.</text>
</comment>
<name>A0ABT4DNP9_9BACL</name>
<sequence length="355" mass="38751">MSCTQPDKQKIELSAVPVPSDISGARGSGNRRLFLSDNPESINDNVPFVNHMATVWHDTVKHSGSVSYRMFVWHYNQLDIPVRAAVTVSNDGASDASNPIQISKVSVQEVLHTEDFLAAGLCMAKALIGGTWNIRPPLDKSVQDGDIGIVYEMPMKPNTLSGAVVEFTLKQKKKKKRSLQFMVRSVLANHECAELRTHREPPVTPNSTHPRGSWGFADIRGNPISFDVRQGEQSVSIMSKGNDFLYKAAASYDPERAFDNKGQYGAKYIVPVRLVNRTLKARQVAVYLNPRGGTFAGAVKIKGVTYGVPVVKAPHEACELVNVTVRARSELTIPLEIAIAGAASSPVAILCRTLC</sequence>
<dbReference type="Proteomes" id="UP001207626">
    <property type="component" value="Unassembled WGS sequence"/>
</dbReference>
<reference evidence="1 2" key="1">
    <citation type="submission" date="2022-05" db="EMBL/GenBank/DDBJ databases">
        <title>Genome Sequencing of Bee-Associated Microbes.</title>
        <authorList>
            <person name="Dunlap C."/>
        </authorList>
    </citation>
    <scope>NUCLEOTIDE SEQUENCE [LARGE SCALE GENOMIC DNA]</scope>
    <source>
        <strain evidence="1 2">NRRL NRS-1438</strain>
    </source>
</reference>
<organism evidence="1 2">
    <name type="scientific">Paenibacillus apiarius</name>
    <dbReference type="NCBI Taxonomy" id="46240"/>
    <lineage>
        <taxon>Bacteria</taxon>
        <taxon>Bacillati</taxon>
        <taxon>Bacillota</taxon>
        <taxon>Bacilli</taxon>
        <taxon>Bacillales</taxon>
        <taxon>Paenibacillaceae</taxon>
        <taxon>Paenibacillus</taxon>
    </lineage>
</organism>
<dbReference type="RefSeq" id="WP_087435070.1">
    <property type="nucleotide sequence ID" value="NZ_JAMDLV010000005.1"/>
</dbReference>
<protein>
    <submittedName>
        <fullName evidence="1">Uncharacterized protein</fullName>
    </submittedName>
</protein>
<gene>
    <name evidence="1" type="ORF">M5X09_04680</name>
</gene>
<dbReference type="EMBL" id="JAMDLW010000004">
    <property type="protein sequence ID" value="MCY9518976.1"/>
    <property type="molecule type" value="Genomic_DNA"/>
</dbReference>
<keyword evidence="2" id="KW-1185">Reference proteome</keyword>
<evidence type="ECO:0000313" key="1">
    <source>
        <dbReference type="EMBL" id="MCY9518976.1"/>
    </source>
</evidence>
<accession>A0ABT4DNP9</accession>
<proteinExistence type="predicted"/>